<proteinExistence type="predicted"/>
<organism evidence="2 3">
    <name type="scientific">Circinella minor</name>
    <dbReference type="NCBI Taxonomy" id="1195481"/>
    <lineage>
        <taxon>Eukaryota</taxon>
        <taxon>Fungi</taxon>
        <taxon>Fungi incertae sedis</taxon>
        <taxon>Mucoromycota</taxon>
        <taxon>Mucoromycotina</taxon>
        <taxon>Mucoromycetes</taxon>
        <taxon>Mucorales</taxon>
        <taxon>Lichtheimiaceae</taxon>
        <taxon>Circinella</taxon>
    </lineage>
</organism>
<dbReference type="Proteomes" id="UP000646827">
    <property type="component" value="Unassembled WGS sequence"/>
</dbReference>
<dbReference type="EMBL" id="JAEPRB010001103">
    <property type="protein sequence ID" value="KAG2207820.1"/>
    <property type="molecule type" value="Genomic_DNA"/>
</dbReference>
<feature type="non-terminal residue" evidence="2">
    <location>
        <position position="1"/>
    </location>
</feature>
<comment type="caution">
    <text evidence="2">The sequence shown here is derived from an EMBL/GenBank/DDBJ whole genome shotgun (WGS) entry which is preliminary data.</text>
</comment>
<sequence>YNVQSLQEEWNEYANSLRQTASSVLRSQRLGETDKVRYAVLAYDFINELMHTRRTGHKRAITLSTQLSKALKKVTTAVNNYNSTVNESEALHANDILKKDSSWRNEHDVVNDHGNPYLTMHQNKRAEEELAIIKNESRYTILYSAGLLIRLCALIDSLQDTEDIEKQGLVVLLRAKMTQVYNHFNQHSILLGHLVPEEEIVEVNRVITVATVASVFVESQSGIDDDCDSSEDDNDDDEDEDDGNDELETIAALLEEQVNSDTNNN</sequence>
<feature type="compositionally biased region" description="Acidic residues" evidence="1">
    <location>
        <begin position="223"/>
        <end position="246"/>
    </location>
</feature>
<feature type="region of interest" description="Disordered" evidence="1">
    <location>
        <begin position="222"/>
        <end position="246"/>
    </location>
</feature>
<dbReference type="AlphaFoldDB" id="A0A8H7RC80"/>
<evidence type="ECO:0000256" key="1">
    <source>
        <dbReference type="SAM" id="MobiDB-lite"/>
    </source>
</evidence>
<protein>
    <submittedName>
        <fullName evidence="2">Uncharacterized protein</fullName>
    </submittedName>
</protein>
<name>A0A8H7RC80_9FUNG</name>
<evidence type="ECO:0000313" key="2">
    <source>
        <dbReference type="EMBL" id="KAG2207820.1"/>
    </source>
</evidence>
<evidence type="ECO:0000313" key="3">
    <source>
        <dbReference type="Proteomes" id="UP000646827"/>
    </source>
</evidence>
<gene>
    <name evidence="2" type="ORF">INT45_000989</name>
</gene>
<accession>A0A8H7RC80</accession>
<reference evidence="2 3" key="1">
    <citation type="submission" date="2020-12" db="EMBL/GenBank/DDBJ databases">
        <title>Metabolic potential, ecology and presence of endohyphal bacteria is reflected in genomic diversity of Mucoromycotina.</title>
        <authorList>
            <person name="Muszewska A."/>
            <person name="Okrasinska A."/>
            <person name="Steczkiewicz K."/>
            <person name="Drgas O."/>
            <person name="Orlowska M."/>
            <person name="Perlinska-Lenart U."/>
            <person name="Aleksandrzak-Piekarczyk T."/>
            <person name="Szatraj K."/>
            <person name="Zielenkiewicz U."/>
            <person name="Pilsyk S."/>
            <person name="Malc E."/>
            <person name="Mieczkowski P."/>
            <person name="Kruszewska J.S."/>
            <person name="Biernat P."/>
            <person name="Pawlowska J."/>
        </authorList>
    </citation>
    <scope>NUCLEOTIDE SEQUENCE [LARGE SCALE GENOMIC DNA]</scope>
    <source>
        <strain evidence="2 3">CBS 142.35</strain>
    </source>
</reference>
<keyword evidence="3" id="KW-1185">Reference proteome</keyword>